<name>A0A0M8MNX3_9MICO</name>
<dbReference type="SUPFAM" id="SSF88697">
    <property type="entry name" value="PUA domain-like"/>
    <property type="match status" value="1"/>
</dbReference>
<dbReference type="AlphaFoldDB" id="A0A0M8MNX3"/>
<evidence type="ECO:0000313" key="2">
    <source>
        <dbReference type="EMBL" id="KOS10651.1"/>
    </source>
</evidence>
<dbReference type="InterPro" id="IPR007374">
    <property type="entry name" value="ASCH_domain"/>
</dbReference>
<accession>A0A0M8MNX3</accession>
<sequence length="157" mass="17222">MITADDDTIADFWGECRAVVDGLPDAAPEAWAFGATPEHADQLLALVLAGTKTATSTALWDFEADGEEVPEVGSWNIILDGSGRPTALVQTVGITIVPFDEVTAAHAYAEGEDDRSLASWRDEHEKYWRRYSTSTRGFDRRMPIVCEDLRLVHARGA</sequence>
<feature type="domain" description="ASCH" evidence="1">
    <location>
        <begin position="31"/>
        <end position="153"/>
    </location>
</feature>
<comment type="caution">
    <text evidence="2">The sequence shown here is derived from an EMBL/GenBank/DDBJ whole genome shotgun (WGS) entry which is preliminary data.</text>
</comment>
<proteinExistence type="predicted"/>
<dbReference type="PANTHER" id="PTHR39203:SF1">
    <property type="entry name" value="CYTOPLASMIC PROTEIN"/>
    <property type="match status" value="1"/>
</dbReference>
<dbReference type="Pfam" id="PF04266">
    <property type="entry name" value="ASCH"/>
    <property type="match status" value="1"/>
</dbReference>
<dbReference type="PANTHER" id="PTHR39203">
    <property type="entry name" value="CYTOPLASMIC PROTEIN-RELATED"/>
    <property type="match status" value="1"/>
</dbReference>
<dbReference type="SMART" id="SM01022">
    <property type="entry name" value="ASCH"/>
    <property type="match status" value="1"/>
</dbReference>
<dbReference type="OrthoDB" id="9807542at2"/>
<dbReference type="InterPro" id="IPR015947">
    <property type="entry name" value="PUA-like_sf"/>
</dbReference>
<protein>
    <recommendedName>
        <fullName evidence="1">ASCH domain-containing protein</fullName>
    </recommendedName>
</protein>
<dbReference type="Gene3D" id="3.10.400.10">
    <property type="entry name" value="Sulfate adenylyltransferase"/>
    <property type="match status" value="1"/>
</dbReference>
<dbReference type="EMBL" id="LAVO01000009">
    <property type="protein sequence ID" value="KOS10651.1"/>
    <property type="molecule type" value="Genomic_DNA"/>
</dbReference>
<dbReference type="CDD" id="cd06553">
    <property type="entry name" value="ASCH_Ef3133_like"/>
    <property type="match status" value="1"/>
</dbReference>
<dbReference type="InterPro" id="IPR009326">
    <property type="entry name" value="DUF984"/>
</dbReference>
<dbReference type="PIRSF" id="PIRSF021320">
    <property type="entry name" value="DUF984"/>
    <property type="match status" value="1"/>
</dbReference>
<organism evidence="2 3">
    <name type="scientific">Microbacterium aurantiacum</name>
    <dbReference type="NCBI Taxonomy" id="162393"/>
    <lineage>
        <taxon>Bacteria</taxon>
        <taxon>Bacillati</taxon>
        <taxon>Actinomycetota</taxon>
        <taxon>Actinomycetes</taxon>
        <taxon>Micrococcales</taxon>
        <taxon>Microbacteriaceae</taxon>
        <taxon>Microbacterium</taxon>
    </lineage>
</organism>
<dbReference type="Proteomes" id="UP000037737">
    <property type="component" value="Unassembled WGS sequence"/>
</dbReference>
<evidence type="ECO:0000313" key="3">
    <source>
        <dbReference type="Proteomes" id="UP000037737"/>
    </source>
</evidence>
<dbReference type="PATRIC" id="fig|84292.3.peg.1900"/>
<gene>
    <name evidence="2" type="ORF">XI38_09310</name>
</gene>
<evidence type="ECO:0000259" key="1">
    <source>
        <dbReference type="SMART" id="SM01022"/>
    </source>
</evidence>
<keyword evidence="3" id="KW-1185">Reference proteome</keyword>
<reference evidence="2" key="1">
    <citation type="submission" date="2015-04" db="EMBL/GenBank/DDBJ databases">
        <title>Complete genome sequence of Microbacterium chocolatum SIT 101, a bacterium enantioselectively hydrolyzing mesomeric diesters.</title>
        <authorList>
            <person name="Li X."/>
            <person name="Xu Y."/>
        </authorList>
    </citation>
    <scope>NUCLEOTIDE SEQUENCE [LARGE SCALE GENOMIC DNA]</scope>
    <source>
        <strain evidence="2">SIT 101</strain>
    </source>
</reference>
<dbReference type="KEGG" id="mcw:A8L33_14630"/>